<reference evidence="6" key="1">
    <citation type="journal article" date="2023" name="Mol. Phylogenet. Evol.">
        <title>Genome-scale phylogeny and comparative genomics of the fungal order Sordariales.</title>
        <authorList>
            <person name="Hensen N."/>
            <person name="Bonometti L."/>
            <person name="Westerberg I."/>
            <person name="Brannstrom I.O."/>
            <person name="Guillou S."/>
            <person name="Cros-Aarteil S."/>
            <person name="Calhoun S."/>
            <person name="Haridas S."/>
            <person name="Kuo A."/>
            <person name="Mondo S."/>
            <person name="Pangilinan J."/>
            <person name="Riley R."/>
            <person name="LaButti K."/>
            <person name="Andreopoulos B."/>
            <person name="Lipzen A."/>
            <person name="Chen C."/>
            <person name="Yan M."/>
            <person name="Daum C."/>
            <person name="Ng V."/>
            <person name="Clum A."/>
            <person name="Steindorff A."/>
            <person name="Ohm R.A."/>
            <person name="Martin F."/>
            <person name="Silar P."/>
            <person name="Natvig D.O."/>
            <person name="Lalanne C."/>
            <person name="Gautier V."/>
            <person name="Ament-Velasquez S.L."/>
            <person name="Kruys A."/>
            <person name="Hutchinson M.I."/>
            <person name="Powell A.J."/>
            <person name="Barry K."/>
            <person name="Miller A.N."/>
            <person name="Grigoriev I.V."/>
            <person name="Debuchy R."/>
            <person name="Gladieux P."/>
            <person name="Hiltunen Thoren M."/>
            <person name="Johannesson H."/>
        </authorList>
    </citation>
    <scope>NUCLEOTIDE SEQUENCE</scope>
    <source>
        <strain evidence="6">CBS 314.62</strain>
    </source>
</reference>
<evidence type="ECO:0000256" key="2">
    <source>
        <dbReference type="ARBA" id="ARBA00022692"/>
    </source>
</evidence>
<keyword evidence="3" id="KW-1133">Transmembrane helix</keyword>
<keyword evidence="4" id="KW-0472">Membrane</keyword>
<dbReference type="GO" id="GO:0032469">
    <property type="term" value="P:endoplasmic reticulum calcium ion homeostasis"/>
    <property type="evidence" value="ECO:0007669"/>
    <property type="project" value="InterPro"/>
</dbReference>
<feature type="compositionally biased region" description="Basic and acidic residues" evidence="5">
    <location>
        <begin position="386"/>
        <end position="432"/>
    </location>
</feature>
<evidence type="ECO:0000313" key="6">
    <source>
        <dbReference type="EMBL" id="KAK3692510.1"/>
    </source>
</evidence>
<dbReference type="GO" id="GO:0005509">
    <property type="term" value="F:calcium ion binding"/>
    <property type="evidence" value="ECO:0007669"/>
    <property type="project" value="InterPro"/>
</dbReference>
<accession>A0AAE0XFN2</accession>
<feature type="region of interest" description="Disordered" evidence="5">
    <location>
        <begin position="386"/>
        <end position="441"/>
    </location>
</feature>
<evidence type="ECO:0000256" key="3">
    <source>
        <dbReference type="ARBA" id="ARBA00022989"/>
    </source>
</evidence>
<comment type="subcellular location">
    <subcellularLocation>
        <location evidence="1">Membrane</location>
        <topology evidence="1">Single-pass membrane protein</topology>
    </subcellularLocation>
</comment>
<evidence type="ECO:0000256" key="5">
    <source>
        <dbReference type="SAM" id="MobiDB-lite"/>
    </source>
</evidence>
<keyword evidence="7" id="KW-1185">Reference proteome</keyword>
<dbReference type="InterPro" id="IPR012879">
    <property type="entry name" value="CCDC47"/>
</dbReference>
<dbReference type="EMBL" id="JAULSO010000001">
    <property type="protein sequence ID" value="KAK3692510.1"/>
    <property type="molecule type" value="Genomic_DNA"/>
</dbReference>
<dbReference type="GO" id="GO:0005783">
    <property type="term" value="C:endoplasmic reticulum"/>
    <property type="evidence" value="ECO:0007669"/>
    <property type="project" value="InterPro"/>
</dbReference>
<dbReference type="Proteomes" id="UP001270362">
    <property type="component" value="Unassembled WGS sequence"/>
</dbReference>
<keyword evidence="2" id="KW-0812">Transmembrane</keyword>
<organism evidence="6 7">
    <name type="scientific">Podospora appendiculata</name>
    <dbReference type="NCBI Taxonomy" id="314037"/>
    <lineage>
        <taxon>Eukaryota</taxon>
        <taxon>Fungi</taxon>
        <taxon>Dikarya</taxon>
        <taxon>Ascomycota</taxon>
        <taxon>Pezizomycotina</taxon>
        <taxon>Sordariomycetes</taxon>
        <taxon>Sordariomycetidae</taxon>
        <taxon>Sordariales</taxon>
        <taxon>Podosporaceae</taxon>
        <taxon>Podospora</taxon>
    </lineage>
</organism>
<gene>
    <name evidence="6" type="ORF">B0T22DRAFT_368029</name>
</gene>
<reference evidence="6" key="2">
    <citation type="submission" date="2023-06" db="EMBL/GenBank/DDBJ databases">
        <authorList>
            <consortium name="Lawrence Berkeley National Laboratory"/>
            <person name="Haridas S."/>
            <person name="Hensen N."/>
            <person name="Bonometti L."/>
            <person name="Westerberg I."/>
            <person name="Brannstrom I.O."/>
            <person name="Guillou S."/>
            <person name="Cros-Aarteil S."/>
            <person name="Calhoun S."/>
            <person name="Kuo A."/>
            <person name="Mondo S."/>
            <person name="Pangilinan J."/>
            <person name="Riley R."/>
            <person name="Labutti K."/>
            <person name="Andreopoulos B."/>
            <person name="Lipzen A."/>
            <person name="Chen C."/>
            <person name="Yanf M."/>
            <person name="Daum C."/>
            <person name="Ng V."/>
            <person name="Clum A."/>
            <person name="Steindorff A."/>
            <person name="Ohm R."/>
            <person name="Martin F."/>
            <person name="Silar P."/>
            <person name="Natvig D."/>
            <person name="Lalanne C."/>
            <person name="Gautier V."/>
            <person name="Ament-Velasquez S.L."/>
            <person name="Kruys A."/>
            <person name="Hutchinson M.I."/>
            <person name="Powell A.J."/>
            <person name="Barry K."/>
            <person name="Miller A.N."/>
            <person name="Grigoriev I.V."/>
            <person name="Debuchy R."/>
            <person name="Gladieux P."/>
            <person name="Thoren M.H."/>
            <person name="Johannesson H."/>
        </authorList>
    </citation>
    <scope>NUCLEOTIDE SEQUENCE</scope>
    <source>
        <strain evidence="6">CBS 314.62</strain>
    </source>
</reference>
<dbReference type="PANTHER" id="PTHR12883">
    <property type="entry name" value="ADIPOCYTE-SPECIFIC PROTEIN 4-RELATED"/>
    <property type="match status" value="1"/>
</dbReference>
<proteinExistence type="predicted"/>
<dbReference type="AlphaFoldDB" id="A0AAE0XFN2"/>
<name>A0AAE0XFN2_9PEZI</name>
<dbReference type="PANTHER" id="PTHR12883:SF0">
    <property type="entry name" value="PAT COMPLEX SUBUNIT CCDC47"/>
    <property type="match status" value="1"/>
</dbReference>
<evidence type="ECO:0000256" key="4">
    <source>
        <dbReference type="ARBA" id="ARBA00023136"/>
    </source>
</evidence>
<evidence type="ECO:0000313" key="7">
    <source>
        <dbReference type="Proteomes" id="UP001270362"/>
    </source>
</evidence>
<comment type="caution">
    <text evidence="6">The sequence shown here is derived from an EMBL/GenBank/DDBJ whole genome shotgun (WGS) entry which is preliminary data.</text>
</comment>
<dbReference type="Pfam" id="PF07946">
    <property type="entry name" value="CCDC47"/>
    <property type="match status" value="1"/>
</dbReference>
<protein>
    <submittedName>
        <fullName evidence="6">Uncharacterized protein</fullName>
    </submittedName>
</protein>
<dbReference type="GO" id="GO:0016020">
    <property type="term" value="C:membrane"/>
    <property type="evidence" value="ECO:0007669"/>
    <property type="project" value="UniProtKB-SubCell"/>
</dbReference>
<evidence type="ECO:0000256" key="1">
    <source>
        <dbReference type="ARBA" id="ARBA00004167"/>
    </source>
</evidence>
<sequence length="441" mass="49333">MASLLNNLFGGSKPEANPNHVKAGDSDFADFAEGADPSPIPLSPVTNTLGGALPAQTLRPYTKWYNVHERHSLSEFKVEGLILASIAVVLLLHLFGARLNRTKAKKWIRANAAPLAAEFALVGYSGVPSTSAERSEAELEKLSEESLKEKSLFEFAAYATGRANVAFVDVKLTLKKRFNPLTTFVETALGFFTDSFDQPADIVEATLYPFDGKEALTVPGLPGAAEIRAKDSKSTFDGFVFALVHKESMKKVRDDRYDVSLTITKDHAKLPSWLTVMTESAEITELMLTPELIKAAEAAGDLFEYLIVSDQPVERPTTIDETAPRKRIFLKYRLPSDNNYERLVPLFHYFLRVTDLLVQGAHFRPEVMRKVKAVRDEAVRLIQKASEDEKAEERAIEREKAKKAKRDAELKSLDAKAQKKYLEKEREKETRKGMKRQTARA</sequence>